<proteinExistence type="predicted"/>
<dbReference type="NCBIfam" id="TIGR01907">
    <property type="entry name" value="casE_Cse3"/>
    <property type="match status" value="1"/>
</dbReference>
<accession>A0ABU1SBY7</accession>
<dbReference type="SUPFAM" id="SSF117987">
    <property type="entry name" value="CRISPR-associated protein"/>
    <property type="match status" value="2"/>
</dbReference>
<protein>
    <submittedName>
        <fullName evidence="1">CRISPR system Cascade subunit CasE</fullName>
    </submittedName>
</protein>
<organism evidence="1 2">
    <name type="scientific">Microbacterium resistens</name>
    <dbReference type="NCBI Taxonomy" id="156977"/>
    <lineage>
        <taxon>Bacteria</taxon>
        <taxon>Bacillati</taxon>
        <taxon>Actinomycetota</taxon>
        <taxon>Actinomycetes</taxon>
        <taxon>Micrococcales</taxon>
        <taxon>Microbacteriaceae</taxon>
        <taxon>Microbacterium</taxon>
    </lineage>
</organism>
<comment type="caution">
    <text evidence="1">The sequence shown here is derived from an EMBL/GenBank/DDBJ whole genome shotgun (WGS) entry which is preliminary data.</text>
</comment>
<dbReference type="Pfam" id="PF08798">
    <property type="entry name" value="CRISPR_assoc"/>
    <property type="match status" value="1"/>
</dbReference>
<gene>
    <name evidence="1" type="ORF">J2Y69_001716</name>
</gene>
<dbReference type="RefSeq" id="WP_310019596.1">
    <property type="nucleotide sequence ID" value="NZ_JAVDUM010000006.1"/>
</dbReference>
<dbReference type="CDD" id="cd09727">
    <property type="entry name" value="Cas6_I-E"/>
    <property type="match status" value="1"/>
</dbReference>
<dbReference type="Gene3D" id="3.30.70.1200">
    <property type="entry name" value="Crispr-associated protein, domain 1"/>
    <property type="match status" value="1"/>
</dbReference>
<keyword evidence="2" id="KW-1185">Reference proteome</keyword>
<sequence>MYLTRFTFNPARRGAQRLLGSPHALHAAVLAGFPDPTATETGRVLWRLDSSRNQKLLYVVSPQQPDLTHLAEQAGWPTLEQAWESRPYEVLDRIADGQKYQFRLTANPTRTERNVEGGRGKTYGHVTVSQQEGWLRDRSERSGFRLRDDDLIVSDRRTLSFSRRETSVTLRIASYEGVLEVTDREAFVHTLSFGLGRAKGYGCGLMTLAAAR</sequence>
<dbReference type="InterPro" id="IPR010179">
    <property type="entry name" value="CRISPR-assoc_prot_Cse3"/>
</dbReference>
<dbReference type="Gene3D" id="3.30.70.1210">
    <property type="entry name" value="Crispr-associated protein, domain 2"/>
    <property type="match status" value="1"/>
</dbReference>
<dbReference type="Proteomes" id="UP001259347">
    <property type="component" value="Unassembled WGS sequence"/>
</dbReference>
<dbReference type="SMART" id="SM01101">
    <property type="entry name" value="CRISPR_assoc"/>
    <property type="match status" value="1"/>
</dbReference>
<name>A0ABU1SBY7_9MICO</name>
<evidence type="ECO:0000313" key="2">
    <source>
        <dbReference type="Proteomes" id="UP001259347"/>
    </source>
</evidence>
<dbReference type="EMBL" id="JAVDUM010000006">
    <property type="protein sequence ID" value="MDR6867117.1"/>
    <property type="molecule type" value="Genomic_DNA"/>
</dbReference>
<reference evidence="1 2" key="1">
    <citation type="submission" date="2023-07" db="EMBL/GenBank/DDBJ databases">
        <title>Sorghum-associated microbial communities from plants grown in Nebraska, USA.</title>
        <authorList>
            <person name="Schachtman D."/>
        </authorList>
    </citation>
    <scope>NUCLEOTIDE SEQUENCE [LARGE SCALE GENOMIC DNA]</scope>
    <source>
        <strain evidence="1 2">2980</strain>
    </source>
</reference>
<evidence type="ECO:0000313" key="1">
    <source>
        <dbReference type="EMBL" id="MDR6867117.1"/>
    </source>
</evidence>